<proteinExistence type="predicted"/>
<name>A0ABD1N7Y1_9FABA</name>
<dbReference type="AlphaFoldDB" id="A0ABD1N7Y1"/>
<sequence>MGGEPFEIFHSHTTSRLTSQQIFQEVEPLPDLASPPPRIYCLLCQRSRLYECLPFVVHLV</sequence>
<gene>
    <name evidence="1" type="ORF">Fmac_005505</name>
</gene>
<organism evidence="1 2">
    <name type="scientific">Flemingia macrophylla</name>
    <dbReference type="NCBI Taxonomy" id="520843"/>
    <lineage>
        <taxon>Eukaryota</taxon>
        <taxon>Viridiplantae</taxon>
        <taxon>Streptophyta</taxon>
        <taxon>Embryophyta</taxon>
        <taxon>Tracheophyta</taxon>
        <taxon>Spermatophyta</taxon>
        <taxon>Magnoliopsida</taxon>
        <taxon>eudicotyledons</taxon>
        <taxon>Gunneridae</taxon>
        <taxon>Pentapetalae</taxon>
        <taxon>rosids</taxon>
        <taxon>fabids</taxon>
        <taxon>Fabales</taxon>
        <taxon>Fabaceae</taxon>
        <taxon>Papilionoideae</taxon>
        <taxon>50 kb inversion clade</taxon>
        <taxon>NPAAA clade</taxon>
        <taxon>indigoferoid/millettioid clade</taxon>
        <taxon>Phaseoleae</taxon>
        <taxon>Flemingia</taxon>
    </lineage>
</organism>
<dbReference type="EMBL" id="JBGMDY010000002">
    <property type="protein sequence ID" value="KAL2344220.1"/>
    <property type="molecule type" value="Genomic_DNA"/>
</dbReference>
<evidence type="ECO:0000313" key="2">
    <source>
        <dbReference type="Proteomes" id="UP001603857"/>
    </source>
</evidence>
<keyword evidence="2" id="KW-1185">Reference proteome</keyword>
<comment type="caution">
    <text evidence="1">The sequence shown here is derived from an EMBL/GenBank/DDBJ whole genome shotgun (WGS) entry which is preliminary data.</text>
</comment>
<protein>
    <submittedName>
        <fullName evidence="1">Uncharacterized protein</fullName>
    </submittedName>
</protein>
<reference evidence="1 2" key="1">
    <citation type="submission" date="2024-08" db="EMBL/GenBank/DDBJ databases">
        <title>Insights into the chromosomal genome structure of Flemingia macrophylla.</title>
        <authorList>
            <person name="Ding Y."/>
            <person name="Zhao Y."/>
            <person name="Bi W."/>
            <person name="Wu M."/>
            <person name="Zhao G."/>
            <person name="Gong Y."/>
            <person name="Li W."/>
            <person name="Zhang P."/>
        </authorList>
    </citation>
    <scope>NUCLEOTIDE SEQUENCE [LARGE SCALE GENOMIC DNA]</scope>
    <source>
        <strain evidence="1">DYQJB</strain>
        <tissue evidence="1">Leaf</tissue>
    </source>
</reference>
<accession>A0ABD1N7Y1</accession>
<evidence type="ECO:0000313" key="1">
    <source>
        <dbReference type="EMBL" id="KAL2344220.1"/>
    </source>
</evidence>
<dbReference type="Proteomes" id="UP001603857">
    <property type="component" value="Unassembled WGS sequence"/>
</dbReference>